<dbReference type="Proteomes" id="UP001175353">
    <property type="component" value="Unassembled WGS sequence"/>
</dbReference>
<dbReference type="PANTHER" id="PTHR48081:SF8">
    <property type="entry name" value="ALPHA_BETA HYDROLASE FOLD-3 DOMAIN-CONTAINING PROTEIN-RELATED"/>
    <property type="match status" value="1"/>
</dbReference>
<dbReference type="AlphaFoldDB" id="A0AAN6H314"/>
<dbReference type="InterPro" id="IPR050300">
    <property type="entry name" value="GDXG_lipolytic_enzyme"/>
</dbReference>
<dbReference type="PANTHER" id="PTHR48081">
    <property type="entry name" value="AB HYDROLASE SUPERFAMILY PROTEIN C4A8.06C"/>
    <property type="match status" value="1"/>
</dbReference>
<dbReference type="Gene3D" id="3.40.50.1820">
    <property type="entry name" value="alpha/beta hydrolase"/>
    <property type="match status" value="1"/>
</dbReference>
<name>A0AAN6H314_9PEZI</name>
<gene>
    <name evidence="4" type="ORF">LTR91_023433</name>
</gene>
<feature type="region of interest" description="Disordered" evidence="2">
    <location>
        <begin position="1"/>
        <end position="24"/>
    </location>
</feature>
<protein>
    <recommendedName>
        <fullName evidence="3">Alpha/beta hydrolase fold-3 domain-containing protein</fullName>
    </recommendedName>
</protein>
<proteinExistence type="predicted"/>
<keyword evidence="5" id="KW-1185">Reference proteome</keyword>
<dbReference type="SUPFAM" id="SSF53474">
    <property type="entry name" value="alpha/beta-Hydrolases"/>
    <property type="match status" value="1"/>
</dbReference>
<dbReference type="GO" id="GO:0016787">
    <property type="term" value="F:hydrolase activity"/>
    <property type="evidence" value="ECO:0007669"/>
    <property type="project" value="UniProtKB-KW"/>
</dbReference>
<keyword evidence="1" id="KW-0378">Hydrolase</keyword>
<sequence length="368" mass="39294">MVANSSEGYTPPGRLGNPSLELSEDPRAHPKVIEALTPFGLANNAQEVPLTAESPLEHLAGYCAAAHSGFSAIYSNVPLTLPGDENEPNVEHSIETIKGVDDNDIKLHIFRKAGTEKEVLPCVVYLHGGGMNIIDNVNPVHVRWCTSLALSGVAVMMTDFRNAWTEAERNVFPAGLKDCAAAVKYIAAHKTELGIGKIITQGESGGANLAIATALKANREGWIEFIDGVFGIVPYISGAYGWSTEQKIVTFPSMIETNGYLLDMGGLAALAAYYTESKDATNPLAWPYYASEKDLIGLPPHILLMDELDPLRSEGQAFFRKLTAAGVSVLASVTLGTTHGSSLMFRAALPELHNGTVASIAAFAKRVS</sequence>
<dbReference type="Pfam" id="PF07859">
    <property type="entry name" value="Abhydrolase_3"/>
    <property type="match status" value="1"/>
</dbReference>
<dbReference type="EMBL" id="JAUJLE010000516">
    <property type="protein sequence ID" value="KAK0954189.1"/>
    <property type="molecule type" value="Genomic_DNA"/>
</dbReference>
<organism evidence="4 5">
    <name type="scientific">Friedmanniomyces endolithicus</name>
    <dbReference type="NCBI Taxonomy" id="329885"/>
    <lineage>
        <taxon>Eukaryota</taxon>
        <taxon>Fungi</taxon>
        <taxon>Dikarya</taxon>
        <taxon>Ascomycota</taxon>
        <taxon>Pezizomycotina</taxon>
        <taxon>Dothideomycetes</taxon>
        <taxon>Dothideomycetidae</taxon>
        <taxon>Mycosphaerellales</taxon>
        <taxon>Teratosphaeriaceae</taxon>
        <taxon>Friedmanniomyces</taxon>
    </lineage>
</organism>
<evidence type="ECO:0000256" key="1">
    <source>
        <dbReference type="ARBA" id="ARBA00022801"/>
    </source>
</evidence>
<evidence type="ECO:0000256" key="2">
    <source>
        <dbReference type="SAM" id="MobiDB-lite"/>
    </source>
</evidence>
<reference evidence="4" key="1">
    <citation type="submission" date="2023-06" db="EMBL/GenBank/DDBJ databases">
        <title>Black Yeasts Isolated from many extreme environments.</title>
        <authorList>
            <person name="Coleine C."/>
            <person name="Stajich J.E."/>
            <person name="Selbmann L."/>
        </authorList>
    </citation>
    <scope>NUCLEOTIDE SEQUENCE</scope>
    <source>
        <strain evidence="4">CCFEE 5200</strain>
    </source>
</reference>
<feature type="domain" description="Alpha/beta hydrolase fold-3" evidence="3">
    <location>
        <begin position="123"/>
        <end position="340"/>
    </location>
</feature>
<dbReference type="InterPro" id="IPR013094">
    <property type="entry name" value="AB_hydrolase_3"/>
</dbReference>
<comment type="caution">
    <text evidence="4">The sequence shown here is derived from an EMBL/GenBank/DDBJ whole genome shotgun (WGS) entry which is preliminary data.</text>
</comment>
<accession>A0AAN6H314</accession>
<dbReference type="InterPro" id="IPR029058">
    <property type="entry name" value="AB_hydrolase_fold"/>
</dbReference>
<evidence type="ECO:0000313" key="4">
    <source>
        <dbReference type="EMBL" id="KAK0954189.1"/>
    </source>
</evidence>
<evidence type="ECO:0000259" key="3">
    <source>
        <dbReference type="Pfam" id="PF07859"/>
    </source>
</evidence>
<evidence type="ECO:0000313" key="5">
    <source>
        <dbReference type="Proteomes" id="UP001175353"/>
    </source>
</evidence>